<sequence>MKSLKTFNRECKRFSTLSSLKKKWQDLSSYITKDSDMSNWRDLNAKIFEAEVLVQKDKGHFKKIDWSEWNEKISNKELLLCMKNFYDSQISALEEIEAGEEKEAKSGMHQKSKTHEEDILFEEALKNCKKAEENSAKLLIDGAKTLWISFHNPPVNNLDNNEWMDSDLYWQAFIEKHSVYNLNSKNLSPEDEENRNLEKNEWHKKTIKFNERSDTPILYDYMINLPSWEYYDINRRIFLENLIYFLLRTGLNYRFFPELFRWKWKTHIEDLRFQYLEIAQKRRKDYQLEKVKREVALELQPIDYEHKGEEFHLKLLHHFRDYQNVVLSRLMSNYIFLCQPYIPIQTKEGLSNVLKKYTTGKLYKLNDQITCLFFLPDHLQVTDESNNLMYKPLDALNNFYNYLKSKNVIWNDSYHKMLHIFTQVLQERGQYWLNIPNESIPDSFLRKYNKDDSLFPVFVQYVSQLKEIFSNKIEIPIKNYEYEIAIIHKKYNDECAFFHSFVKAFLPDDITLLFHDNNLPDFFKLNENEIKQLVKDGQIRVIDENTNEEIVEPSKILAYVKGQEAYKQELQEFVKSLPA</sequence>
<dbReference type="AlphaFoldDB" id="A0A1C3KYM1"/>
<dbReference type="EMBL" id="LT594496">
    <property type="protein sequence ID" value="SBT79353.1"/>
    <property type="molecule type" value="Genomic_DNA"/>
</dbReference>
<evidence type="ECO:0000313" key="1">
    <source>
        <dbReference type="EMBL" id="SBT79353.1"/>
    </source>
</evidence>
<name>A0A1C3KYM1_PLAMA</name>
<dbReference type="VEuPathDB" id="PlasmoDB:PmUG01_08044400"/>
<evidence type="ECO:0000313" key="2">
    <source>
        <dbReference type="Proteomes" id="UP000219799"/>
    </source>
</evidence>
<protein>
    <submittedName>
        <fullName evidence="1">Uncharacterized protein</fullName>
    </submittedName>
</protein>
<gene>
    <name evidence="1" type="primary">PmlGA01_080031700</name>
    <name evidence="1" type="ORF">PMLGA01_080031700</name>
</gene>
<organism evidence="1 2">
    <name type="scientific">Plasmodium malariae</name>
    <dbReference type="NCBI Taxonomy" id="5858"/>
    <lineage>
        <taxon>Eukaryota</taxon>
        <taxon>Sar</taxon>
        <taxon>Alveolata</taxon>
        <taxon>Apicomplexa</taxon>
        <taxon>Aconoidasida</taxon>
        <taxon>Haemosporida</taxon>
        <taxon>Plasmodiidae</taxon>
        <taxon>Plasmodium</taxon>
        <taxon>Plasmodium (Plasmodium)</taxon>
    </lineage>
</organism>
<reference evidence="1 2" key="1">
    <citation type="submission" date="2016-06" db="EMBL/GenBank/DDBJ databases">
        <authorList>
            <consortium name="Pathogen Informatics"/>
        </authorList>
    </citation>
    <scope>NUCLEOTIDE SEQUENCE [LARGE SCALE GENOMIC DNA]</scope>
    <source>
        <strain evidence="1">PmlGA01</strain>
    </source>
</reference>
<accession>A0A1C3KYM1</accession>
<proteinExistence type="predicted"/>
<dbReference type="Proteomes" id="UP000219799">
    <property type="component" value="Chromosome 8"/>
</dbReference>